<feature type="compositionally biased region" description="Polar residues" evidence="5">
    <location>
        <begin position="578"/>
        <end position="593"/>
    </location>
</feature>
<dbReference type="SMART" id="SM00028">
    <property type="entry name" value="TPR"/>
    <property type="match status" value="3"/>
</dbReference>
<dbReference type="GO" id="GO:0101031">
    <property type="term" value="C:protein folding chaperone complex"/>
    <property type="evidence" value="ECO:0007669"/>
    <property type="project" value="TreeGrafter"/>
</dbReference>
<organism evidence="7 8">
    <name type="scientific">Chara braunii</name>
    <name type="common">Braun's stonewort</name>
    <dbReference type="NCBI Taxonomy" id="69332"/>
    <lineage>
        <taxon>Eukaryota</taxon>
        <taxon>Viridiplantae</taxon>
        <taxon>Streptophyta</taxon>
        <taxon>Charophyceae</taxon>
        <taxon>Charales</taxon>
        <taxon>Characeae</taxon>
        <taxon>Chara</taxon>
    </lineage>
</organism>
<dbReference type="InterPro" id="IPR011990">
    <property type="entry name" value="TPR-like_helical_dom_sf"/>
</dbReference>
<feature type="compositionally biased region" description="Basic and acidic residues" evidence="5">
    <location>
        <begin position="419"/>
        <end position="443"/>
    </location>
</feature>
<evidence type="ECO:0000256" key="3">
    <source>
        <dbReference type="ARBA" id="ARBA00038275"/>
    </source>
</evidence>
<keyword evidence="8" id="KW-1185">Reference proteome</keyword>
<dbReference type="OrthoDB" id="629492at2759"/>
<dbReference type="PANTHER" id="PTHR46423">
    <property type="entry name" value="RNA POLYMERASE II-ASSOCIATED PROTEIN 3"/>
    <property type="match status" value="1"/>
</dbReference>
<feature type="compositionally biased region" description="Low complexity" evidence="5">
    <location>
        <begin position="603"/>
        <end position="620"/>
    </location>
</feature>
<gene>
    <name evidence="7" type="ORF">CBR_g51948</name>
</gene>
<feature type="compositionally biased region" description="Acidic residues" evidence="5">
    <location>
        <begin position="487"/>
        <end position="496"/>
    </location>
</feature>
<evidence type="ECO:0000313" key="7">
    <source>
        <dbReference type="EMBL" id="GBG65648.1"/>
    </source>
</evidence>
<feature type="domain" description="RNA-polymerase II-associated protein 3-like C-terminal" evidence="6">
    <location>
        <begin position="636"/>
        <end position="727"/>
    </location>
</feature>
<keyword evidence="2" id="KW-0802">TPR repeat</keyword>
<name>A0A388K6G8_CHABU</name>
<feature type="region of interest" description="Disordered" evidence="5">
    <location>
        <begin position="401"/>
        <end position="520"/>
    </location>
</feature>
<dbReference type="PANTHER" id="PTHR46423:SF1">
    <property type="entry name" value="RNA POLYMERASE II-ASSOCIATED PROTEIN 3"/>
    <property type="match status" value="1"/>
</dbReference>
<keyword evidence="1" id="KW-0677">Repeat</keyword>
<feature type="compositionally biased region" description="Basic and acidic residues" evidence="5">
    <location>
        <begin position="150"/>
        <end position="159"/>
    </location>
</feature>
<dbReference type="InterPro" id="IPR025986">
    <property type="entry name" value="RPAP3-like_C"/>
</dbReference>
<evidence type="ECO:0000256" key="1">
    <source>
        <dbReference type="ARBA" id="ARBA00022737"/>
    </source>
</evidence>
<dbReference type="EMBL" id="BFEA01000064">
    <property type="protein sequence ID" value="GBG65648.1"/>
    <property type="molecule type" value="Genomic_DNA"/>
</dbReference>
<feature type="region of interest" description="Disordered" evidence="5">
    <location>
        <begin position="220"/>
        <end position="262"/>
    </location>
</feature>
<dbReference type="SUPFAM" id="SSF48452">
    <property type="entry name" value="TPR-like"/>
    <property type="match status" value="1"/>
</dbReference>
<dbReference type="InterPro" id="IPR051966">
    <property type="entry name" value="RPAP3"/>
</dbReference>
<feature type="region of interest" description="Disordered" evidence="5">
    <location>
        <begin position="142"/>
        <end position="207"/>
    </location>
</feature>
<evidence type="ECO:0000256" key="5">
    <source>
        <dbReference type="SAM" id="MobiDB-lite"/>
    </source>
</evidence>
<evidence type="ECO:0000256" key="4">
    <source>
        <dbReference type="ARBA" id="ARBA00040133"/>
    </source>
</evidence>
<feature type="region of interest" description="Disordered" evidence="5">
    <location>
        <begin position="534"/>
        <end position="637"/>
    </location>
</feature>
<sequence length="757" mass="81539">MVAYGGLQRDCLSDQERREFDNITYDKLQSLEDIPKLRKLEAYMREEGFAITADTAKARLEALGAAAGGGGILSSEERGALAEELCGWEASVKDPDAKLKCLGGNEGLGGSEDKDRVGIGIPAIRPTLVGDVVSGAQVMRRPSQYPDQQRSCHEGREKQQQQQQQSPVPAGGGGGGGERGGGERGGGVVEDMCKKTGAGGKKDWSSYYDGWDKYAKQVEKELEGGEQRELEEKTGKEKTRKEKSVVGKEEEEDTKAKKSWADKVVESASGMSDVERLWLAEREREKGNEMFKSKDFRGSIDSYTLSLRLSPSHVAALANRAAAYLKLKRWEDAEIDCNGVLEMDPKHVKALMRRAYARAELQRPTDAWQDIEAALALDPSNVDLQMMKGRISKVVAKAKMQQQQEEQKEGEEENMAVDGDGKGQCREESHADHREGGKERLKESGPALCHACGNTDPLPAMTRMVIEESDEETEPKSEAQPTCDAGEPAEQDEELEGNTGAKSQGQLLREPATNAHIVGGEVVQSNAVKASMHECNGQPADGQPSPACIGNSIGSIGSSSSSSSSSTTPSQDSVSCSKSSAGSPTAGFSSANLSREKKQKIAGPPGKSSGPGPVTVPSTVAKPAADLGDEPGHVRKPKNATEFELTCRKLGEKDAHELATYLRVIHVDEYPRILQDGLSASTMAAIGAALDKGFLPNDCQGALTVLIALSKVRRFKMTAMLLPPKDKNTFASVFDCLLASPGLSHETLETLRKEYRV</sequence>
<dbReference type="Gene3D" id="1.25.40.10">
    <property type="entry name" value="Tetratricopeptide repeat domain"/>
    <property type="match status" value="1"/>
</dbReference>
<comment type="similarity">
    <text evidence="3">Belongs to the RPAP3 family.</text>
</comment>
<reference evidence="7 8" key="1">
    <citation type="journal article" date="2018" name="Cell">
        <title>The Chara Genome: Secondary Complexity and Implications for Plant Terrestrialization.</title>
        <authorList>
            <person name="Nishiyama T."/>
            <person name="Sakayama H."/>
            <person name="Vries J.D."/>
            <person name="Buschmann H."/>
            <person name="Saint-Marcoux D."/>
            <person name="Ullrich K.K."/>
            <person name="Haas F.B."/>
            <person name="Vanderstraeten L."/>
            <person name="Becker D."/>
            <person name="Lang D."/>
            <person name="Vosolsobe S."/>
            <person name="Rombauts S."/>
            <person name="Wilhelmsson P.K.I."/>
            <person name="Janitza P."/>
            <person name="Kern R."/>
            <person name="Heyl A."/>
            <person name="Rumpler F."/>
            <person name="Villalobos L.I.A.C."/>
            <person name="Clay J.M."/>
            <person name="Skokan R."/>
            <person name="Toyoda A."/>
            <person name="Suzuki Y."/>
            <person name="Kagoshima H."/>
            <person name="Schijlen E."/>
            <person name="Tajeshwar N."/>
            <person name="Catarino B."/>
            <person name="Hetherington A.J."/>
            <person name="Saltykova A."/>
            <person name="Bonnot C."/>
            <person name="Breuninger H."/>
            <person name="Symeonidi A."/>
            <person name="Radhakrishnan G.V."/>
            <person name="Van Nieuwerburgh F."/>
            <person name="Deforce D."/>
            <person name="Chang C."/>
            <person name="Karol K.G."/>
            <person name="Hedrich R."/>
            <person name="Ulvskov P."/>
            <person name="Glockner G."/>
            <person name="Delwiche C.F."/>
            <person name="Petrasek J."/>
            <person name="Van de Peer Y."/>
            <person name="Friml J."/>
            <person name="Beilby M."/>
            <person name="Dolan L."/>
            <person name="Kohara Y."/>
            <person name="Sugano S."/>
            <person name="Fujiyama A."/>
            <person name="Delaux P.-M."/>
            <person name="Quint M."/>
            <person name="TheiBen G."/>
            <person name="Hagemann M."/>
            <person name="Harholt J."/>
            <person name="Dunand C."/>
            <person name="Zachgo S."/>
            <person name="Langdale J."/>
            <person name="Maumus F."/>
            <person name="Straeten D.V.D."/>
            <person name="Gould S.B."/>
            <person name="Rensing S.A."/>
        </authorList>
    </citation>
    <scope>NUCLEOTIDE SEQUENCE [LARGE SCALE GENOMIC DNA]</scope>
    <source>
        <strain evidence="7 8">S276</strain>
    </source>
</reference>
<dbReference type="Proteomes" id="UP000265515">
    <property type="component" value="Unassembled WGS sequence"/>
</dbReference>
<dbReference type="Gramene" id="GBG65648">
    <property type="protein sequence ID" value="GBG65648"/>
    <property type="gene ID" value="CBR_g51948"/>
</dbReference>
<feature type="compositionally biased region" description="Low complexity" evidence="5">
    <location>
        <begin position="552"/>
        <end position="577"/>
    </location>
</feature>
<dbReference type="InterPro" id="IPR019734">
    <property type="entry name" value="TPR_rpt"/>
</dbReference>
<evidence type="ECO:0000259" key="6">
    <source>
        <dbReference type="Pfam" id="PF13877"/>
    </source>
</evidence>
<protein>
    <recommendedName>
        <fullName evidence="4">RNA polymerase II-associated protein 3</fullName>
    </recommendedName>
</protein>
<evidence type="ECO:0000313" key="8">
    <source>
        <dbReference type="Proteomes" id="UP000265515"/>
    </source>
</evidence>
<accession>A0A388K6G8</accession>
<dbReference type="STRING" id="69332.A0A388K6G8"/>
<proteinExistence type="inferred from homology"/>
<comment type="caution">
    <text evidence="7">The sequence shown here is derived from an EMBL/GenBank/DDBJ whole genome shotgun (WGS) entry which is preliminary data.</text>
</comment>
<feature type="compositionally biased region" description="Gly residues" evidence="5">
    <location>
        <begin position="170"/>
        <end position="188"/>
    </location>
</feature>
<evidence type="ECO:0000256" key="2">
    <source>
        <dbReference type="ARBA" id="ARBA00022803"/>
    </source>
</evidence>
<dbReference type="AlphaFoldDB" id="A0A388K6G8"/>
<dbReference type="Pfam" id="PF13877">
    <property type="entry name" value="RPAP3_C"/>
    <property type="match status" value="1"/>
</dbReference>